<organism evidence="10">
    <name type="scientific">Burkholderia stagnalis</name>
    <dbReference type="NCBI Taxonomy" id="1503054"/>
    <lineage>
        <taxon>Bacteria</taxon>
        <taxon>Pseudomonadati</taxon>
        <taxon>Pseudomonadota</taxon>
        <taxon>Betaproteobacteria</taxon>
        <taxon>Burkholderiales</taxon>
        <taxon>Burkholderiaceae</taxon>
        <taxon>Burkholderia</taxon>
        <taxon>Burkholderia cepacia complex</taxon>
    </lineage>
</organism>
<dbReference type="NCBIfam" id="NF033379">
    <property type="entry name" value="FrucBisAld_I"/>
    <property type="match status" value="1"/>
</dbReference>
<evidence type="ECO:0000313" key="10">
    <source>
        <dbReference type="EMBL" id="KWA54206.1"/>
    </source>
</evidence>
<dbReference type="InterPro" id="IPR000741">
    <property type="entry name" value="FBA_I"/>
</dbReference>
<dbReference type="FunFam" id="3.20.20.70:FF:000140">
    <property type="entry name" value="Fructose-bisphosphate aldolase"/>
    <property type="match status" value="1"/>
</dbReference>
<dbReference type="Proteomes" id="UP000473470">
    <property type="component" value="Unassembled WGS sequence"/>
</dbReference>
<dbReference type="EMBL" id="VZOK01000005">
    <property type="protein sequence ID" value="KAB0640339.1"/>
    <property type="molecule type" value="Genomic_DNA"/>
</dbReference>
<dbReference type="GO" id="GO:0006096">
    <property type="term" value="P:glycolytic process"/>
    <property type="evidence" value="ECO:0007669"/>
    <property type="project" value="UniProtKB-UniPathway"/>
</dbReference>
<reference evidence="9 12" key="2">
    <citation type="submission" date="2019-09" db="EMBL/GenBank/DDBJ databases">
        <title>Draft genome sequences of 48 bacterial type strains from the CCUG.</title>
        <authorList>
            <person name="Tunovic T."/>
            <person name="Pineiro-Iglesias B."/>
            <person name="Unosson C."/>
            <person name="Inganas E."/>
            <person name="Ohlen M."/>
            <person name="Cardew S."/>
            <person name="Jensie-Markopoulos S."/>
            <person name="Salva-Serra F."/>
            <person name="Jaen-Luchoro D."/>
            <person name="Karlsson R."/>
            <person name="Svensson-Stadler L."/>
            <person name="Chun J."/>
            <person name="Moore E."/>
        </authorList>
    </citation>
    <scope>NUCLEOTIDE SEQUENCE [LARGE SCALE GENOMIC DNA]</scope>
    <source>
        <strain evidence="9 12">CCUG 65686</strain>
    </source>
</reference>
<dbReference type="STRING" id="1503054.WT74_30475"/>
<keyword evidence="5" id="KW-0324">Glycolysis</keyword>
<dbReference type="Gene3D" id="3.20.20.70">
    <property type="entry name" value="Aldolase class I"/>
    <property type="match status" value="1"/>
</dbReference>
<evidence type="ECO:0000256" key="1">
    <source>
        <dbReference type="ARBA" id="ARBA00000441"/>
    </source>
</evidence>
<dbReference type="AlphaFoldDB" id="A0A107G4D9"/>
<evidence type="ECO:0000256" key="6">
    <source>
        <dbReference type="ARBA" id="ARBA00023239"/>
    </source>
</evidence>
<evidence type="ECO:0000256" key="2">
    <source>
        <dbReference type="ARBA" id="ARBA00004714"/>
    </source>
</evidence>
<reference evidence="10 11" key="1">
    <citation type="submission" date="2015-11" db="EMBL/GenBank/DDBJ databases">
        <title>Expanding the genomic diversity of Burkholderia species for the development of highly accurate diagnostics.</title>
        <authorList>
            <person name="Sahl J."/>
            <person name="Keim P."/>
            <person name="Wagner D."/>
        </authorList>
    </citation>
    <scope>NUCLEOTIDE SEQUENCE [LARGE SCALE GENOMIC DNA]</scope>
    <source>
        <strain evidence="10 11">MSMB1960WGS</strain>
    </source>
</reference>
<protein>
    <recommendedName>
        <fullName evidence="8">Probable fructose-bisphosphate aldolase class 1</fullName>
        <ecNumber evidence="4">4.1.2.13</ecNumber>
    </recommendedName>
    <alternativeName>
        <fullName evidence="7">Fructose-bisphosphate aldolase class I</fullName>
    </alternativeName>
</protein>
<comment type="similarity">
    <text evidence="3">Belongs to the class I fructose-bisphosphate aldolase family.</text>
</comment>
<comment type="catalytic activity">
    <reaction evidence="1">
        <text>beta-D-fructose 1,6-bisphosphate = D-glyceraldehyde 3-phosphate + dihydroxyacetone phosphate</text>
        <dbReference type="Rhea" id="RHEA:14729"/>
        <dbReference type="ChEBI" id="CHEBI:32966"/>
        <dbReference type="ChEBI" id="CHEBI:57642"/>
        <dbReference type="ChEBI" id="CHEBI:59776"/>
        <dbReference type="EC" id="4.1.2.13"/>
    </reaction>
</comment>
<gene>
    <name evidence="9" type="ORF">F7R25_04710</name>
    <name evidence="10" type="ORF">WT44_29635</name>
</gene>
<comment type="caution">
    <text evidence="10">The sequence shown here is derived from an EMBL/GenBank/DDBJ whole genome shotgun (WGS) entry which is preliminary data.</text>
</comment>
<dbReference type="InterPro" id="IPR013785">
    <property type="entry name" value="Aldolase_TIM"/>
</dbReference>
<dbReference type="UniPathway" id="UPA00109">
    <property type="reaction ID" value="UER00183"/>
</dbReference>
<dbReference type="EMBL" id="LPHB01000079">
    <property type="protein sequence ID" value="KWA54206.1"/>
    <property type="molecule type" value="Genomic_DNA"/>
</dbReference>
<dbReference type="PANTHER" id="PTHR11627">
    <property type="entry name" value="FRUCTOSE-BISPHOSPHATE ALDOLASE"/>
    <property type="match status" value="1"/>
</dbReference>
<evidence type="ECO:0000313" key="11">
    <source>
        <dbReference type="Proteomes" id="UP000068603"/>
    </source>
</evidence>
<dbReference type="Pfam" id="PF00274">
    <property type="entry name" value="Glycolytic"/>
    <property type="match status" value="1"/>
</dbReference>
<name>A0A107G4D9_9BURK</name>
<accession>A0A107G4D9</accession>
<evidence type="ECO:0000256" key="5">
    <source>
        <dbReference type="ARBA" id="ARBA00023152"/>
    </source>
</evidence>
<dbReference type="RefSeq" id="WP_059884622.1">
    <property type="nucleotide sequence ID" value="NZ_CABVPM010000011.1"/>
</dbReference>
<comment type="pathway">
    <text evidence="2">Carbohydrate degradation; glycolysis; D-glyceraldehyde 3-phosphate and glycerone phosphate from D-glucose: step 4/4.</text>
</comment>
<dbReference type="CDD" id="cd00948">
    <property type="entry name" value="FBP_aldolase_I_a"/>
    <property type="match status" value="1"/>
</dbReference>
<evidence type="ECO:0000256" key="8">
    <source>
        <dbReference type="ARBA" id="ARBA00072515"/>
    </source>
</evidence>
<evidence type="ECO:0000256" key="4">
    <source>
        <dbReference type="ARBA" id="ARBA00013068"/>
    </source>
</evidence>
<evidence type="ECO:0000256" key="7">
    <source>
        <dbReference type="ARBA" id="ARBA00029799"/>
    </source>
</evidence>
<evidence type="ECO:0000313" key="9">
    <source>
        <dbReference type="EMBL" id="KAB0640339.1"/>
    </source>
</evidence>
<proteinExistence type="inferred from homology"/>
<keyword evidence="6" id="KW-0456">Lyase</keyword>
<sequence>MSTESALQATIQALVQDGKGLLAADESGPTIAKRFKTIAVESTEENRRAWRSLLLSTPGLGEFVSGVILYEETLGQSADDGTPLPELAARQQIVPGIKVDAGKIPLALAPGDEITQGLDGLAARLDGYRRQGARFAKWRAVYNVSATLPGRAAIEANAEALARYAAICQEAGVVPIVEPEVLMDGDHSLARCAQVTDAVLHAVFDALHRHSVVLAHMLLKPSMVVAGSTHATQPAPAEVAAATVHLLRSVVPAEVPGIFFLSGGQTPEEATAHLDAMNRIAGRPWLLSFSYGRALQEPPLAAWKGQAANVRAAQDALLLRARLNGAACRGQYDAAMERAA</sequence>
<dbReference type="GO" id="GO:0004332">
    <property type="term" value="F:fructose-bisphosphate aldolase activity"/>
    <property type="evidence" value="ECO:0007669"/>
    <property type="project" value="UniProtKB-EC"/>
</dbReference>
<evidence type="ECO:0000256" key="3">
    <source>
        <dbReference type="ARBA" id="ARBA00010387"/>
    </source>
</evidence>
<evidence type="ECO:0000313" key="12">
    <source>
        <dbReference type="Proteomes" id="UP000473470"/>
    </source>
</evidence>
<dbReference type="Proteomes" id="UP000068603">
    <property type="component" value="Unassembled WGS sequence"/>
</dbReference>
<dbReference type="EC" id="4.1.2.13" evidence="4"/>
<dbReference type="SUPFAM" id="SSF51569">
    <property type="entry name" value="Aldolase"/>
    <property type="match status" value="1"/>
</dbReference>